<gene>
    <name evidence="1" type="ORF">GCM10010446_68560</name>
</gene>
<protein>
    <submittedName>
        <fullName evidence="1">DUF952 domain-containing protein</fullName>
    </submittedName>
</protein>
<organism evidence="1 2">
    <name type="scientific">Streptomyces enissocaesilis</name>
    <dbReference type="NCBI Taxonomy" id="332589"/>
    <lineage>
        <taxon>Bacteria</taxon>
        <taxon>Bacillati</taxon>
        <taxon>Actinomycetota</taxon>
        <taxon>Actinomycetes</taxon>
        <taxon>Kitasatosporales</taxon>
        <taxon>Streptomycetaceae</taxon>
        <taxon>Streptomyces</taxon>
        <taxon>Streptomyces rochei group</taxon>
    </lineage>
</organism>
<dbReference type="RefSeq" id="WP_344500935.1">
    <property type="nucleotide sequence ID" value="NZ_BAAAUD010000115.1"/>
</dbReference>
<reference evidence="1 2" key="1">
    <citation type="journal article" date="2019" name="Int. J. Syst. Evol. Microbiol.">
        <title>The Global Catalogue of Microorganisms (GCM) 10K type strain sequencing project: providing services to taxonomists for standard genome sequencing and annotation.</title>
        <authorList>
            <consortium name="The Broad Institute Genomics Platform"/>
            <consortium name="The Broad Institute Genome Sequencing Center for Infectious Disease"/>
            <person name="Wu L."/>
            <person name="Ma J."/>
        </authorList>
    </citation>
    <scope>NUCLEOTIDE SEQUENCE [LARGE SCALE GENOMIC DNA]</scope>
    <source>
        <strain evidence="1 2">JCM 9088</strain>
    </source>
</reference>
<dbReference type="Gene3D" id="3.20.170.20">
    <property type="entry name" value="Protein of unknown function DUF952"/>
    <property type="match status" value="1"/>
</dbReference>
<sequence>MIYHVVALGDWLADPDLPYAPASLVRDGSVHCSPDKGAALAAATRFHRAAADPLVALLIDETRLDAEVKWVAPAAGSPLARVPGTLFPRVVGPVNRNAVVGLMEIVRDDEGSAQELVPLG</sequence>
<comment type="caution">
    <text evidence="1">The sequence shown here is derived from an EMBL/GenBank/DDBJ whole genome shotgun (WGS) entry which is preliminary data.</text>
</comment>
<dbReference type="SUPFAM" id="SSF56399">
    <property type="entry name" value="ADP-ribosylation"/>
    <property type="match status" value="1"/>
</dbReference>
<proteinExistence type="predicted"/>
<dbReference type="EMBL" id="BAAAUD010000115">
    <property type="protein sequence ID" value="GAA2974607.1"/>
    <property type="molecule type" value="Genomic_DNA"/>
</dbReference>
<dbReference type="InterPro" id="IPR009297">
    <property type="entry name" value="DUF952"/>
</dbReference>
<name>A0ABN3XNY5_9ACTN</name>
<keyword evidence="2" id="KW-1185">Reference proteome</keyword>
<dbReference type="Proteomes" id="UP001500403">
    <property type="component" value="Unassembled WGS sequence"/>
</dbReference>
<dbReference type="Pfam" id="PF06108">
    <property type="entry name" value="DUF952"/>
    <property type="match status" value="1"/>
</dbReference>
<accession>A0ABN3XNY5</accession>
<evidence type="ECO:0000313" key="1">
    <source>
        <dbReference type="EMBL" id="GAA2974607.1"/>
    </source>
</evidence>
<evidence type="ECO:0000313" key="2">
    <source>
        <dbReference type="Proteomes" id="UP001500403"/>
    </source>
</evidence>